<dbReference type="EMBL" id="LQPJ01000065">
    <property type="protein sequence ID" value="ORW28141.1"/>
    <property type="molecule type" value="Genomic_DNA"/>
</dbReference>
<name>A0A1X1ZVJ4_9MYCO</name>
<dbReference type="RefSeq" id="WP_085077087.1">
    <property type="nucleotide sequence ID" value="NZ_LQPJ01000065.1"/>
</dbReference>
<evidence type="ECO:0000313" key="6">
    <source>
        <dbReference type="Proteomes" id="UP000193529"/>
    </source>
</evidence>
<dbReference type="GO" id="GO:0051701">
    <property type="term" value="P:biological process involved in interaction with host"/>
    <property type="evidence" value="ECO:0007669"/>
    <property type="project" value="TreeGrafter"/>
</dbReference>
<dbReference type="OrthoDB" id="3460188at2"/>
<feature type="compositionally biased region" description="Pro residues" evidence="1">
    <location>
        <begin position="409"/>
        <end position="423"/>
    </location>
</feature>
<reference evidence="5 6" key="1">
    <citation type="submission" date="2016-01" db="EMBL/GenBank/DDBJ databases">
        <title>The new phylogeny of the genus Mycobacterium.</title>
        <authorList>
            <person name="Tarcisio F."/>
            <person name="Conor M."/>
            <person name="Antonella G."/>
            <person name="Elisabetta G."/>
            <person name="Giulia F.S."/>
            <person name="Sara T."/>
            <person name="Anna F."/>
            <person name="Clotilde B."/>
            <person name="Roberto B."/>
            <person name="Veronica D.S."/>
            <person name="Fabio R."/>
            <person name="Monica P."/>
            <person name="Olivier J."/>
            <person name="Enrico T."/>
            <person name="Nicola S."/>
        </authorList>
    </citation>
    <scope>NUCLEOTIDE SEQUENCE [LARGE SCALE GENOMIC DNA]</scope>
    <source>
        <strain evidence="5 6">DSM 44572</strain>
    </source>
</reference>
<dbReference type="Proteomes" id="UP000193529">
    <property type="component" value="Unassembled WGS sequence"/>
</dbReference>
<gene>
    <name evidence="5" type="ORF">AWC19_27805</name>
</gene>
<sequence length="479" mass="50353">MTLKRGKRSLHPAVWTLILIAVIVAILIGTIMRFNGSLNSYVPVTLESDRSGLVMESGAKVKMRGVQVGRVEGIIGGREPVKLKLALFPDQIRYIPANVQAQIRATTAFGAKYVDLIPPAEPAAKRISAGATVISRNVSTEVNTVFQNIVDVLRQVDPPKLNAVLGALADGVRGQGERIGEATSDANQVLEAINPRMETVAADWRSFKRFSDAYGKAAKDIITVLDTSSTVSSTVTGQSRDLDALLLNTIGFSQSGINLVGPNRDAIVNGINKLQPTTDLLLKYNPIYTCTLQGAQWFVDHGGKDAEGGNGYSVILDAGLLLADDPYRYPDNLPIVAAKGGPGGKPSCGSLPDASKNYPIRALVTNTGWGTGQDIRVNPGIGFPGWVNYFPVTRAKPEPPVIRNLGGPAPGPPPAYPGGPPFGVPQYAPDGTPLYAPPPGAPPPPPIGPLPWLPQAADNPAAVAPPDTPPTDGAPPPSP</sequence>
<dbReference type="PANTHER" id="PTHR33371:SF19">
    <property type="entry name" value="MCE-FAMILY PROTEIN MCE4A"/>
    <property type="match status" value="1"/>
</dbReference>
<organism evidence="5 6">
    <name type="scientific">Mycobacterium palustre</name>
    <dbReference type="NCBI Taxonomy" id="153971"/>
    <lineage>
        <taxon>Bacteria</taxon>
        <taxon>Bacillati</taxon>
        <taxon>Actinomycetota</taxon>
        <taxon>Actinomycetes</taxon>
        <taxon>Mycobacteriales</taxon>
        <taxon>Mycobacteriaceae</taxon>
        <taxon>Mycobacterium</taxon>
        <taxon>Mycobacterium simiae complex</taxon>
    </lineage>
</organism>
<feature type="domain" description="Mce/MlaD" evidence="3">
    <location>
        <begin position="41"/>
        <end position="119"/>
    </location>
</feature>
<keyword evidence="6" id="KW-1185">Reference proteome</keyword>
<dbReference type="InterPro" id="IPR052336">
    <property type="entry name" value="MlaD_Phospholipid_Transporter"/>
</dbReference>
<dbReference type="Pfam" id="PF02470">
    <property type="entry name" value="MlaD"/>
    <property type="match status" value="1"/>
</dbReference>
<feature type="compositionally biased region" description="Pro residues" evidence="1">
    <location>
        <begin position="466"/>
        <end position="479"/>
    </location>
</feature>
<feature type="compositionally biased region" description="Pro residues" evidence="1">
    <location>
        <begin position="435"/>
        <end position="452"/>
    </location>
</feature>
<comment type="caution">
    <text evidence="5">The sequence shown here is derived from an EMBL/GenBank/DDBJ whole genome shotgun (WGS) entry which is preliminary data.</text>
</comment>
<dbReference type="Pfam" id="PF11887">
    <property type="entry name" value="Mce4_CUP1"/>
    <property type="match status" value="1"/>
</dbReference>
<accession>A0A1X1ZVJ4</accession>
<keyword evidence="2" id="KW-1133">Transmembrane helix</keyword>
<dbReference type="GO" id="GO:0005576">
    <property type="term" value="C:extracellular region"/>
    <property type="evidence" value="ECO:0007669"/>
    <property type="project" value="TreeGrafter"/>
</dbReference>
<feature type="compositionally biased region" description="Low complexity" evidence="1">
    <location>
        <begin position="453"/>
        <end position="465"/>
    </location>
</feature>
<feature type="transmembrane region" description="Helical" evidence="2">
    <location>
        <begin position="12"/>
        <end position="32"/>
    </location>
</feature>
<dbReference type="STRING" id="153971.AWC19_27805"/>
<feature type="domain" description="Mammalian cell entry C-terminal" evidence="4">
    <location>
        <begin position="124"/>
        <end position="342"/>
    </location>
</feature>
<evidence type="ECO:0000259" key="3">
    <source>
        <dbReference type="Pfam" id="PF02470"/>
    </source>
</evidence>
<keyword evidence="2" id="KW-0812">Transmembrane</keyword>
<dbReference type="PANTHER" id="PTHR33371">
    <property type="entry name" value="INTERMEMBRANE PHOSPHOLIPID TRANSPORT SYSTEM BINDING PROTEIN MLAD-RELATED"/>
    <property type="match status" value="1"/>
</dbReference>
<evidence type="ECO:0000256" key="1">
    <source>
        <dbReference type="SAM" id="MobiDB-lite"/>
    </source>
</evidence>
<keyword evidence="2" id="KW-0472">Membrane</keyword>
<dbReference type="InterPro" id="IPR003399">
    <property type="entry name" value="Mce/MlaD"/>
</dbReference>
<dbReference type="AlphaFoldDB" id="A0A1X1ZVJ4"/>
<evidence type="ECO:0000313" key="5">
    <source>
        <dbReference type="EMBL" id="ORW28141.1"/>
    </source>
</evidence>
<evidence type="ECO:0000256" key="2">
    <source>
        <dbReference type="SAM" id="Phobius"/>
    </source>
</evidence>
<proteinExistence type="predicted"/>
<protein>
    <submittedName>
        <fullName evidence="5">MCE-family protein MCE3A</fullName>
    </submittedName>
</protein>
<dbReference type="InterPro" id="IPR024516">
    <property type="entry name" value="Mce_C"/>
</dbReference>
<evidence type="ECO:0000259" key="4">
    <source>
        <dbReference type="Pfam" id="PF11887"/>
    </source>
</evidence>
<dbReference type="InterPro" id="IPR005693">
    <property type="entry name" value="Mce"/>
</dbReference>
<feature type="region of interest" description="Disordered" evidence="1">
    <location>
        <begin position="401"/>
        <end position="479"/>
    </location>
</feature>
<dbReference type="NCBIfam" id="TIGR00996">
    <property type="entry name" value="Mtu_fam_mce"/>
    <property type="match status" value="1"/>
</dbReference>